<name>A0ABX7QH62_9FLAO</name>
<dbReference type="EMBL" id="CP071448">
    <property type="protein sequence ID" value="QSW89926.1"/>
    <property type="molecule type" value="Genomic_DNA"/>
</dbReference>
<organism evidence="2 3">
    <name type="scientific">Flavobacterium endoglycinae</name>
    <dbReference type="NCBI Taxonomy" id="2816357"/>
    <lineage>
        <taxon>Bacteria</taxon>
        <taxon>Pseudomonadati</taxon>
        <taxon>Bacteroidota</taxon>
        <taxon>Flavobacteriia</taxon>
        <taxon>Flavobacteriales</taxon>
        <taxon>Flavobacteriaceae</taxon>
        <taxon>Flavobacterium</taxon>
    </lineage>
</organism>
<feature type="chain" id="PRO_5045462732" evidence="1">
    <location>
        <begin position="20"/>
        <end position="186"/>
    </location>
</feature>
<keyword evidence="3" id="KW-1185">Reference proteome</keyword>
<dbReference type="RefSeq" id="WP_207297102.1">
    <property type="nucleotide sequence ID" value="NZ_CP071448.1"/>
</dbReference>
<accession>A0ABX7QH62</accession>
<protein>
    <submittedName>
        <fullName evidence="2">Uncharacterized protein</fullName>
    </submittedName>
</protein>
<dbReference type="Proteomes" id="UP000663440">
    <property type="component" value="Chromosome"/>
</dbReference>
<gene>
    <name evidence="2" type="ORF">J0383_03695</name>
</gene>
<evidence type="ECO:0000256" key="1">
    <source>
        <dbReference type="SAM" id="SignalP"/>
    </source>
</evidence>
<evidence type="ECO:0000313" key="3">
    <source>
        <dbReference type="Proteomes" id="UP000663440"/>
    </source>
</evidence>
<proteinExistence type="predicted"/>
<keyword evidence="1" id="KW-0732">Signal</keyword>
<reference evidence="2 3" key="1">
    <citation type="submission" date="2021-03" db="EMBL/GenBank/DDBJ databases">
        <title>Flavobacterium kribbensis sp. nov, an endophytic bacteria, isolated from soybean.</title>
        <authorList>
            <person name="Lee J."/>
            <person name="Seo J."/>
        </authorList>
    </citation>
    <scope>NUCLEOTIDE SEQUENCE [LARGE SCALE GENOMIC DNA]</scope>
    <source>
        <strain evidence="2 3">BB8</strain>
    </source>
</reference>
<sequence>MKSYLLVLATLFLCFSSWAQSAQNYQSYTNRITKFSKPARILHNNVNAQGNGNIEFTNSKNQILRFRLNNHKVQPGSCQIAFEIYYYENKYLNKIESYDIKGNLIGCDLKLDGEAVTQFIIEKPTLYLKKKKLIDNADGNIEMNDTKEKIIRVLIFDANNRPILQLQPAYISSKEFWQYNSRMSWP</sequence>
<evidence type="ECO:0000313" key="2">
    <source>
        <dbReference type="EMBL" id="QSW89926.1"/>
    </source>
</evidence>
<feature type="signal peptide" evidence="1">
    <location>
        <begin position="1"/>
        <end position="19"/>
    </location>
</feature>